<gene>
    <name evidence="1" type="ORF">FB381_1202</name>
</gene>
<evidence type="ECO:0000313" key="2">
    <source>
        <dbReference type="Proteomes" id="UP000320209"/>
    </source>
</evidence>
<dbReference type="Proteomes" id="UP000320209">
    <property type="component" value="Unassembled WGS sequence"/>
</dbReference>
<organism evidence="1 2">
    <name type="scientific">Nocardioides albertanoniae</name>
    <dbReference type="NCBI Taxonomy" id="1175486"/>
    <lineage>
        <taxon>Bacteria</taxon>
        <taxon>Bacillati</taxon>
        <taxon>Actinomycetota</taxon>
        <taxon>Actinomycetes</taxon>
        <taxon>Propionibacteriales</taxon>
        <taxon>Nocardioidaceae</taxon>
        <taxon>Nocardioides</taxon>
    </lineage>
</organism>
<evidence type="ECO:0000313" key="1">
    <source>
        <dbReference type="EMBL" id="TQL67328.1"/>
    </source>
</evidence>
<protein>
    <submittedName>
        <fullName evidence="1">Uncharacterized protein</fullName>
    </submittedName>
</protein>
<proteinExistence type="predicted"/>
<comment type="caution">
    <text evidence="1">The sequence shown here is derived from an EMBL/GenBank/DDBJ whole genome shotgun (WGS) entry which is preliminary data.</text>
</comment>
<sequence length="187" mass="20071">MVTPVWRTDTASYADLVEILELAGDVPTFLPWPIGSGWTIADLAVVGDATKGAATLLTLSGTTPDDGQVEMTVVTEEAGVGLGARCARTAGPDPGVDACTGPPTTKVRAAGQQVPLWPITQWTNGAEEWERSVVVGEADGRWLWMVFRPATAMLMLQDGWHLREVGELGMQMVELPFGGPRGSWWDH</sequence>
<dbReference type="Pfam" id="PF20544">
    <property type="entry name" value="DUF6758"/>
    <property type="match status" value="1"/>
</dbReference>
<accession>A0A543A411</accession>
<name>A0A543A411_9ACTN</name>
<dbReference type="AlphaFoldDB" id="A0A543A411"/>
<keyword evidence="2" id="KW-1185">Reference proteome</keyword>
<dbReference type="EMBL" id="VFOV01000001">
    <property type="protein sequence ID" value="TQL67328.1"/>
    <property type="molecule type" value="Genomic_DNA"/>
</dbReference>
<dbReference type="InterPro" id="IPR046646">
    <property type="entry name" value="DUF6758"/>
</dbReference>
<reference evidence="1 2" key="1">
    <citation type="submission" date="2019-06" db="EMBL/GenBank/DDBJ databases">
        <title>Sequencing the genomes of 1000 actinobacteria strains.</title>
        <authorList>
            <person name="Klenk H.-P."/>
        </authorList>
    </citation>
    <scope>NUCLEOTIDE SEQUENCE [LARGE SCALE GENOMIC DNA]</scope>
    <source>
        <strain evidence="1 2">DSM 25218</strain>
    </source>
</reference>